<organism evidence="1 2">
    <name type="scientific">Paramecium sonneborni</name>
    <dbReference type="NCBI Taxonomy" id="65129"/>
    <lineage>
        <taxon>Eukaryota</taxon>
        <taxon>Sar</taxon>
        <taxon>Alveolata</taxon>
        <taxon>Ciliophora</taxon>
        <taxon>Intramacronucleata</taxon>
        <taxon>Oligohymenophorea</taxon>
        <taxon>Peniculida</taxon>
        <taxon>Parameciidae</taxon>
        <taxon>Paramecium</taxon>
    </lineage>
</organism>
<keyword evidence="2" id="KW-1185">Reference proteome</keyword>
<dbReference type="EMBL" id="CAJJDN010000105">
    <property type="protein sequence ID" value="CAD8114063.1"/>
    <property type="molecule type" value="Genomic_DNA"/>
</dbReference>
<evidence type="ECO:0000313" key="2">
    <source>
        <dbReference type="Proteomes" id="UP000692954"/>
    </source>
</evidence>
<name>A0A8S1QEV8_9CILI</name>
<sequence>MIKDCKKENGKSYTIIFMIISNVTIQDNIRINENVENGKPFIMMIVSRVMSILEMENMMKME</sequence>
<dbReference type="AlphaFoldDB" id="A0A8S1QEV8"/>
<gene>
    <name evidence="1" type="ORF">PSON_ATCC_30995.1.T1050006</name>
</gene>
<proteinExistence type="predicted"/>
<reference evidence="1" key="1">
    <citation type="submission" date="2021-01" db="EMBL/GenBank/DDBJ databases">
        <authorList>
            <consortium name="Genoscope - CEA"/>
            <person name="William W."/>
        </authorList>
    </citation>
    <scope>NUCLEOTIDE SEQUENCE</scope>
</reference>
<dbReference type="Proteomes" id="UP000692954">
    <property type="component" value="Unassembled WGS sequence"/>
</dbReference>
<evidence type="ECO:0000313" key="1">
    <source>
        <dbReference type="EMBL" id="CAD8114063.1"/>
    </source>
</evidence>
<comment type="caution">
    <text evidence="1">The sequence shown here is derived from an EMBL/GenBank/DDBJ whole genome shotgun (WGS) entry which is preliminary data.</text>
</comment>
<accession>A0A8S1QEV8</accession>
<protein>
    <submittedName>
        <fullName evidence="1">Uncharacterized protein</fullName>
    </submittedName>
</protein>